<keyword evidence="1" id="KW-0175">Coiled coil</keyword>
<feature type="coiled-coil region" evidence="1">
    <location>
        <begin position="4"/>
        <end position="44"/>
    </location>
</feature>
<name>A0A2H0KEX0_9BACT</name>
<proteinExistence type="predicted"/>
<dbReference type="AlphaFoldDB" id="A0A2H0KEX0"/>
<dbReference type="Proteomes" id="UP000231371">
    <property type="component" value="Unassembled WGS sequence"/>
</dbReference>
<organism evidence="2 3">
    <name type="scientific">Candidatus Shapirobacteria bacterium CG11_big_fil_rev_8_21_14_0_20_40_12</name>
    <dbReference type="NCBI Taxonomy" id="1974889"/>
    <lineage>
        <taxon>Bacteria</taxon>
        <taxon>Candidatus Shapironibacteriota</taxon>
    </lineage>
</organism>
<reference evidence="2 3" key="1">
    <citation type="submission" date="2017-09" db="EMBL/GenBank/DDBJ databases">
        <title>Depth-based differentiation of microbial function through sediment-hosted aquifers and enrichment of novel symbionts in the deep terrestrial subsurface.</title>
        <authorList>
            <person name="Probst A.J."/>
            <person name="Ladd B."/>
            <person name="Jarett J.K."/>
            <person name="Geller-Mcgrath D.E."/>
            <person name="Sieber C.M."/>
            <person name="Emerson J.B."/>
            <person name="Anantharaman K."/>
            <person name="Thomas B.C."/>
            <person name="Malmstrom R."/>
            <person name="Stieglmeier M."/>
            <person name="Klingl A."/>
            <person name="Woyke T."/>
            <person name="Ryan C.M."/>
            <person name="Banfield J.F."/>
        </authorList>
    </citation>
    <scope>NUCLEOTIDE SEQUENCE [LARGE SCALE GENOMIC DNA]</scope>
    <source>
        <strain evidence="2">CG11_big_fil_rev_8_21_14_0_20_40_12</strain>
    </source>
</reference>
<gene>
    <name evidence="2" type="ORF">COV89_03930</name>
</gene>
<dbReference type="EMBL" id="PCVI01000062">
    <property type="protein sequence ID" value="PIQ69811.1"/>
    <property type="molecule type" value="Genomic_DNA"/>
</dbReference>
<evidence type="ECO:0000256" key="1">
    <source>
        <dbReference type="SAM" id="Coils"/>
    </source>
</evidence>
<protein>
    <submittedName>
        <fullName evidence="2">Uncharacterized protein</fullName>
    </submittedName>
</protein>
<sequence length="238" mass="27769">MGGYEQFKEQLARLRQEAAQRDAAKRAAQQAKEEEVTRQRIENNWTLAKKKILDYLNEINVNVFSGQAKVTDWRTQTVEHNHEESELRHSYNWLKTLPRSHPDWEDYRYADYFYHETVEVAELSIPTVGSVFLFKLIGGYWNKKYRDGDQEESRGEIGTSDRVTIFQEVSCSGCRSTQEHSIPFPSLDPGWLALSDYYLGEGKPFEMFSKTHFKEEEDAYGATFSAVYKEITSLHEKL</sequence>
<comment type="caution">
    <text evidence="2">The sequence shown here is derived from an EMBL/GenBank/DDBJ whole genome shotgun (WGS) entry which is preliminary data.</text>
</comment>
<evidence type="ECO:0000313" key="3">
    <source>
        <dbReference type="Proteomes" id="UP000231371"/>
    </source>
</evidence>
<accession>A0A2H0KEX0</accession>
<evidence type="ECO:0000313" key="2">
    <source>
        <dbReference type="EMBL" id="PIQ69811.1"/>
    </source>
</evidence>